<feature type="transmembrane region" description="Helical" evidence="8">
    <location>
        <begin position="502"/>
        <end position="522"/>
    </location>
</feature>
<keyword evidence="4 8" id="KW-0812">Transmembrane</keyword>
<comment type="similarity">
    <text evidence="2 7">Belongs to the sodium:solute symporter (SSF) (TC 2.A.21) family.</text>
</comment>
<dbReference type="GO" id="GO:0015606">
    <property type="term" value="F:spermidine transmembrane transporter activity"/>
    <property type="evidence" value="ECO:0007669"/>
    <property type="project" value="UniProtKB-ARBA"/>
</dbReference>
<evidence type="ECO:0000313" key="9">
    <source>
        <dbReference type="EMBL" id="EMD94597.1"/>
    </source>
</evidence>
<sequence>MADTIKIPLPVGAGYGTLPGVVVGIGFFFAFLMMGISSLQNRYTRYSTQSSEEFNTASRSVKPGLIASGIVSAWTWAATLLQSSTVAYQYGVAGPFWYAAGATVQILMFSILACKVKQNAPRCHTYLEIVKARYGTVAHLVFMVFAFVTNILVGSQLLLGGSAVVTSLTGMPVYAAVFLIPTGVCAYVILGGLRATFICDYSHTLILMIIILYFMFNAYAISPLIGSPSEMYELLKKAGTQRPVSGNQDGSYVTLKSNFGLIFGVIQLCSGSGTVFLDQAYWQRAIASKPSTAVRAYLLGGIAWFAIPFGFSTTLGLAAVALTDNPRFPTYPEVPTSGQISSGLAAAFAAETLMGQGGAVALLVVLFMAVTSCASAELIAVSSLLTFDVYKEYVSPKASPKQLVFVSHIMICVFGLIMSVFACIWNAASIDLGWLFLVMGLLIGGAVFPTAFAITWRKQSKVAAISGCLSGLAAGLTAWLATAKSYYGEITVETTGMSYPTLAGNLAAIMTGLIVTTTITLIKPDSFDWETTRAINAVVTDGIDNAALPTGASTPELSDTGEKKIAADATTQPEAAAKAELPHHLAPPLEEEDDPSTLRRAFKLACISAFLLTFILDFLLPMPMFFSHYIFSQGFFTAWVVVSFIWVFASSAISCLLPIWETRRSFAKLFRKIGEDLRKKS</sequence>
<feature type="transmembrane region" description="Helical" evidence="8">
    <location>
        <begin position="604"/>
        <end position="626"/>
    </location>
</feature>
<keyword evidence="3" id="KW-0813">Transport</keyword>
<evidence type="ECO:0008006" key="11">
    <source>
        <dbReference type="Google" id="ProtNLM"/>
    </source>
</evidence>
<protein>
    <recommendedName>
        <fullName evidence="11">Urea active transporter</fullName>
    </recommendedName>
</protein>
<feature type="transmembrane region" description="Helical" evidence="8">
    <location>
        <begin position="462"/>
        <end position="482"/>
    </location>
</feature>
<dbReference type="Pfam" id="PF00474">
    <property type="entry name" value="SSF"/>
    <property type="match status" value="1"/>
</dbReference>
<reference evidence="10" key="2">
    <citation type="journal article" date="2013" name="PLoS Genet.">
        <title>Comparative genome structure, secondary metabolite, and effector coding capacity across Cochliobolus pathogens.</title>
        <authorList>
            <person name="Condon B.J."/>
            <person name="Leng Y."/>
            <person name="Wu D."/>
            <person name="Bushley K.E."/>
            <person name="Ohm R.A."/>
            <person name="Otillar R."/>
            <person name="Martin J."/>
            <person name="Schackwitz W."/>
            <person name="Grimwood J."/>
            <person name="MohdZainudin N."/>
            <person name="Xue C."/>
            <person name="Wang R."/>
            <person name="Manning V.A."/>
            <person name="Dhillon B."/>
            <person name="Tu Z.J."/>
            <person name="Steffenson B.J."/>
            <person name="Salamov A."/>
            <person name="Sun H."/>
            <person name="Lowry S."/>
            <person name="LaButti K."/>
            <person name="Han J."/>
            <person name="Copeland A."/>
            <person name="Lindquist E."/>
            <person name="Barry K."/>
            <person name="Schmutz J."/>
            <person name="Baker S.E."/>
            <person name="Ciuffetti L.M."/>
            <person name="Grigoriev I.V."/>
            <person name="Zhong S."/>
            <person name="Turgeon B.G."/>
        </authorList>
    </citation>
    <scope>NUCLEOTIDE SEQUENCE [LARGE SCALE GENOMIC DNA]</scope>
    <source>
        <strain evidence="10">C5 / ATCC 48332 / race O</strain>
    </source>
</reference>
<dbReference type="InterPro" id="IPR001734">
    <property type="entry name" value="Na/solute_symporter"/>
</dbReference>
<dbReference type="PANTHER" id="PTHR46154:SF2">
    <property type="entry name" value="SOLUTE SYMPORTER FAMILY TRANSPORTER (AFU_ORTHOLOGUE AFUA_6G03200)"/>
    <property type="match status" value="1"/>
</dbReference>
<dbReference type="Proteomes" id="UP000016936">
    <property type="component" value="Unassembled WGS sequence"/>
</dbReference>
<dbReference type="PANTHER" id="PTHR46154">
    <property type="match status" value="1"/>
</dbReference>
<dbReference type="AlphaFoldDB" id="M2V3L2"/>
<dbReference type="NCBIfam" id="TIGR00813">
    <property type="entry name" value="sss"/>
    <property type="match status" value="1"/>
</dbReference>
<evidence type="ECO:0000256" key="8">
    <source>
        <dbReference type="SAM" id="Phobius"/>
    </source>
</evidence>
<feature type="transmembrane region" description="Helical" evidence="8">
    <location>
        <begin position="137"/>
        <end position="159"/>
    </location>
</feature>
<evidence type="ECO:0000256" key="5">
    <source>
        <dbReference type="ARBA" id="ARBA00022989"/>
    </source>
</evidence>
<dbReference type="HOGENOM" id="CLU_010778_2_1_1"/>
<dbReference type="GO" id="GO:0015204">
    <property type="term" value="F:urea transmembrane transporter activity"/>
    <property type="evidence" value="ECO:0007669"/>
    <property type="project" value="InterPro"/>
</dbReference>
<dbReference type="OrthoDB" id="6132759at2759"/>
<feature type="transmembrane region" description="Helical" evidence="8">
    <location>
        <begin position="20"/>
        <end position="39"/>
    </location>
</feature>
<evidence type="ECO:0000256" key="2">
    <source>
        <dbReference type="ARBA" id="ARBA00006434"/>
    </source>
</evidence>
<feature type="transmembrane region" description="Helical" evidence="8">
    <location>
        <begin position="359"/>
        <end position="382"/>
    </location>
</feature>
<evidence type="ECO:0000256" key="7">
    <source>
        <dbReference type="RuleBase" id="RU362091"/>
    </source>
</evidence>
<dbReference type="OMA" id="SHIMICV"/>
<feature type="transmembrane region" description="Helical" evidence="8">
    <location>
        <begin position="259"/>
        <end position="277"/>
    </location>
</feature>
<organism evidence="9 10">
    <name type="scientific">Cochliobolus heterostrophus (strain C5 / ATCC 48332 / race O)</name>
    <name type="common">Southern corn leaf blight fungus</name>
    <name type="synonym">Bipolaris maydis</name>
    <dbReference type="NCBI Taxonomy" id="701091"/>
    <lineage>
        <taxon>Eukaryota</taxon>
        <taxon>Fungi</taxon>
        <taxon>Dikarya</taxon>
        <taxon>Ascomycota</taxon>
        <taxon>Pezizomycotina</taxon>
        <taxon>Dothideomycetes</taxon>
        <taxon>Pleosporomycetidae</taxon>
        <taxon>Pleosporales</taxon>
        <taxon>Pleosporineae</taxon>
        <taxon>Pleosporaceae</taxon>
        <taxon>Bipolaris</taxon>
    </lineage>
</organism>
<keyword evidence="6 8" id="KW-0472">Membrane</keyword>
<keyword evidence="5 8" id="KW-1133">Transmembrane helix</keyword>
<feature type="transmembrane region" description="Helical" evidence="8">
    <location>
        <begin position="171"/>
        <end position="193"/>
    </location>
</feature>
<name>M2V3L2_COCH5</name>
<dbReference type="InterPro" id="IPR031155">
    <property type="entry name" value="DUR"/>
</dbReference>
<keyword evidence="10" id="KW-1185">Reference proteome</keyword>
<evidence type="ECO:0000256" key="1">
    <source>
        <dbReference type="ARBA" id="ARBA00004141"/>
    </source>
</evidence>
<accession>M2V3L2</accession>
<dbReference type="PROSITE" id="PS50283">
    <property type="entry name" value="NA_SOLUT_SYMP_3"/>
    <property type="match status" value="1"/>
</dbReference>
<feature type="transmembrane region" description="Helical" evidence="8">
    <location>
        <begin position="403"/>
        <end position="428"/>
    </location>
</feature>
<evidence type="ECO:0000256" key="6">
    <source>
        <dbReference type="ARBA" id="ARBA00023136"/>
    </source>
</evidence>
<feature type="transmembrane region" description="Helical" evidence="8">
    <location>
        <begin position="297"/>
        <end position="322"/>
    </location>
</feature>
<dbReference type="Gene3D" id="1.20.1730.10">
    <property type="entry name" value="Sodium/glucose cotransporter"/>
    <property type="match status" value="1"/>
</dbReference>
<evidence type="ECO:0000256" key="4">
    <source>
        <dbReference type="ARBA" id="ARBA00022692"/>
    </source>
</evidence>
<evidence type="ECO:0000256" key="3">
    <source>
        <dbReference type="ARBA" id="ARBA00022448"/>
    </source>
</evidence>
<dbReference type="STRING" id="701091.M2V3L2"/>
<feature type="transmembrane region" description="Helical" evidence="8">
    <location>
        <begin position="60"/>
        <end position="77"/>
    </location>
</feature>
<feature type="transmembrane region" description="Helical" evidence="8">
    <location>
        <begin position="97"/>
        <end position="116"/>
    </location>
</feature>
<dbReference type="CDD" id="cd11476">
    <property type="entry name" value="SLC5sbd_DUR3"/>
    <property type="match status" value="1"/>
</dbReference>
<evidence type="ECO:0000313" key="10">
    <source>
        <dbReference type="Proteomes" id="UP000016936"/>
    </source>
</evidence>
<comment type="subcellular location">
    <subcellularLocation>
        <location evidence="1">Membrane</location>
        <topology evidence="1">Multi-pass membrane protein</topology>
    </subcellularLocation>
</comment>
<feature type="transmembrane region" description="Helical" evidence="8">
    <location>
        <begin position="434"/>
        <end position="455"/>
    </location>
</feature>
<feature type="transmembrane region" description="Helical" evidence="8">
    <location>
        <begin position="205"/>
        <end position="225"/>
    </location>
</feature>
<gene>
    <name evidence="9" type="ORF">COCHEDRAFT_1167601</name>
</gene>
<dbReference type="GO" id="GO:0005886">
    <property type="term" value="C:plasma membrane"/>
    <property type="evidence" value="ECO:0007669"/>
    <property type="project" value="TreeGrafter"/>
</dbReference>
<dbReference type="EMBL" id="KB445571">
    <property type="protein sequence ID" value="EMD94597.1"/>
    <property type="molecule type" value="Genomic_DNA"/>
</dbReference>
<dbReference type="InterPro" id="IPR038377">
    <property type="entry name" value="Na/Glc_symporter_sf"/>
</dbReference>
<reference evidence="9 10" key="1">
    <citation type="journal article" date="2012" name="PLoS Pathog.">
        <title>Diverse lifestyles and strategies of plant pathogenesis encoded in the genomes of eighteen Dothideomycetes fungi.</title>
        <authorList>
            <person name="Ohm R.A."/>
            <person name="Feau N."/>
            <person name="Henrissat B."/>
            <person name="Schoch C.L."/>
            <person name="Horwitz B.A."/>
            <person name="Barry K.W."/>
            <person name="Condon B.J."/>
            <person name="Copeland A.C."/>
            <person name="Dhillon B."/>
            <person name="Glaser F."/>
            <person name="Hesse C.N."/>
            <person name="Kosti I."/>
            <person name="LaButti K."/>
            <person name="Lindquist E.A."/>
            <person name="Lucas S."/>
            <person name="Salamov A.A."/>
            <person name="Bradshaw R.E."/>
            <person name="Ciuffetti L."/>
            <person name="Hamelin R.C."/>
            <person name="Kema G.H.J."/>
            <person name="Lawrence C."/>
            <person name="Scott J.A."/>
            <person name="Spatafora J.W."/>
            <person name="Turgeon B.G."/>
            <person name="de Wit P.J.G.M."/>
            <person name="Zhong S."/>
            <person name="Goodwin S.B."/>
            <person name="Grigoriev I.V."/>
        </authorList>
    </citation>
    <scope>NUCLEOTIDE SEQUENCE [LARGE SCALE GENOMIC DNA]</scope>
    <source>
        <strain evidence="10">C5 / ATCC 48332 / race O</strain>
    </source>
</reference>
<feature type="transmembrane region" description="Helical" evidence="8">
    <location>
        <begin position="638"/>
        <end position="660"/>
    </location>
</feature>
<dbReference type="FunFam" id="1.20.1730.10:FF:000006">
    <property type="entry name" value="Urea active transporter"/>
    <property type="match status" value="1"/>
</dbReference>
<dbReference type="eggNOG" id="KOG2348">
    <property type="taxonomic scope" value="Eukaryota"/>
</dbReference>
<proteinExistence type="inferred from homology"/>